<proteinExistence type="inferred from homology"/>
<sequence>MELSGTVSDTFSGRTAVVTGGGSGIGAALARRLADHGAKVVVADLDPAGAERVAEEIGAAAVSAAGDAADPAVIQRLIDTAESAFGPVDLYFANAGIGGGAGLDSTDAQWAAALEVNTMAHIRAARLLVPGWLTRGGGHFVSTASAAGLLTQLGSAPYSVSKHAAVGFAEWLSITYGDKGIQVSCVCPMGVDTALLREGMIPPDNVEAGRLAINAVKSAGAVLTPEEVADTVLAGVAAGQFLILPHPEVLTMYQHKGSDYDRWIRGMRRFQNTLENPGSQQ</sequence>
<dbReference type="Proteomes" id="UP000638263">
    <property type="component" value="Unassembled WGS sequence"/>
</dbReference>
<accession>A0A917RV32</accession>
<evidence type="ECO:0000313" key="4">
    <source>
        <dbReference type="Proteomes" id="UP000638263"/>
    </source>
</evidence>
<dbReference type="CDD" id="cd05233">
    <property type="entry name" value="SDR_c"/>
    <property type="match status" value="1"/>
</dbReference>
<dbReference type="RefSeq" id="WP_058853895.1">
    <property type="nucleotide sequence ID" value="NZ_BMMH01000018.1"/>
</dbReference>
<dbReference type="InterPro" id="IPR002347">
    <property type="entry name" value="SDR_fam"/>
</dbReference>
<evidence type="ECO:0000256" key="1">
    <source>
        <dbReference type="ARBA" id="ARBA00006484"/>
    </source>
</evidence>
<dbReference type="EMBL" id="BMMH01000018">
    <property type="protein sequence ID" value="GGL36002.1"/>
    <property type="molecule type" value="Genomic_DNA"/>
</dbReference>
<organism evidence="3 4">
    <name type="scientific">Nocardia jinanensis</name>
    <dbReference type="NCBI Taxonomy" id="382504"/>
    <lineage>
        <taxon>Bacteria</taxon>
        <taxon>Bacillati</taxon>
        <taxon>Actinomycetota</taxon>
        <taxon>Actinomycetes</taxon>
        <taxon>Mycobacteriales</taxon>
        <taxon>Nocardiaceae</taxon>
        <taxon>Nocardia</taxon>
    </lineage>
</organism>
<dbReference type="PANTHER" id="PTHR43669">
    <property type="entry name" value="5-KETO-D-GLUCONATE 5-REDUCTASE"/>
    <property type="match status" value="1"/>
</dbReference>
<evidence type="ECO:0000313" key="3">
    <source>
        <dbReference type="EMBL" id="GGL36002.1"/>
    </source>
</evidence>
<dbReference type="InterPro" id="IPR036291">
    <property type="entry name" value="NAD(P)-bd_dom_sf"/>
</dbReference>
<evidence type="ECO:0000256" key="2">
    <source>
        <dbReference type="ARBA" id="ARBA00023002"/>
    </source>
</evidence>
<comment type="similarity">
    <text evidence="1">Belongs to the short-chain dehydrogenases/reductases (SDR) family.</text>
</comment>
<protein>
    <submittedName>
        <fullName evidence="3">Short chain dehydrogenase/reductase</fullName>
    </submittedName>
</protein>
<gene>
    <name evidence="3" type="ORF">GCM10011588_58570</name>
</gene>
<comment type="caution">
    <text evidence="3">The sequence shown here is derived from an EMBL/GenBank/DDBJ whole genome shotgun (WGS) entry which is preliminary data.</text>
</comment>
<dbReference type="InterPro" id="IPR020904">
    <property type="entry name" value="Sc_DH/Rdtase_CS"/>
</dbReference>
<dbReference type="PRINTS" id="PR00081">
    <property type="entry name" value="GDHRDH"/>
</dbReference>
<dbReference type="Gene3D" id="3.40.50.720">
    <property type="entry name" value="NAD(P)-binding Rossmann-like Domain"/>
    <property type="match status" value="1"/>
</dbReference>
<name>A0A917RV32_9NOCA</name>
<reference evidence="3" key="2">
    <citation type="submission" date="2020-09" db="EMBL/GenBank/DDBJ databases">
        <authorList>
            <person name="Sun Q."/>
            <person name="Zhou Y."/>
        </authorList>
    </citation>
    <scope>NUCLEOTIDE SEQUENCE</scope>
    <source>
        <strain evidence="3">CGMCC 4.3508</strain>
    </source>
</reference>
<dbReference type="PROSITE" id="PS00061">
    <property type="entry name" value="ADH_SHORT"/>
    <property type="match status" value="1"/>
</dbReference>
<dbReference type="AlphaFoldDB" id="A0A917RV32"/>
<dbReference type="PANTHER" id="PTHR43669:SF3">
    <property type="entry name" value="ALCOHOL DEHYDROGENASE, PUTATIVE (AFU_ORTHOLOGUE AFUA_3G03445)-RELATED"/>
    <property type="match status" value="1"/>
</dbReference>
<keyword evidence="2" id="KW-0560">Oxidoreductase</keyword>
<dbReference type="GO" id="GO:0016491">
    <property type="term" value="F:oxidoreductase activity"/>
    <property type="evidence" value="ECO:0007669"/>
    <property type="project" value="UniProtKB-KW"/>
</dbReference>
<reference evidence="3" key="1">
    <citation type="journal article" date="2014" name="Int. J. Syst. Evol. Microbiol.">
        <title>Complete genome sequence of Corynebacterium casei LMG S-19264T (=DSM 44701T), isolated from a smear-ripened cheese.</title>
        <authorList>
            <consortium name="US DOE Joint Genome Institute (JGI-PGF)"/>
            <person name="Walter F."/>
            <person name="Albersmeier A."/>
            <person name="Kalinowski J."/>
            <person name="Ruckert C."/>
        </authorList>
    </citation>
    <scope>NUCLEOTIDE SEQUENCE</scope>
    <source>
        <strain evidence="3">CGMCC 4.3508</strain>
    </source>
</reference>
<dbReference type="SUPFAM" id="SSF51735">
    <property type="entry name" value="NAD(P)-binding Rossmann-fold domains"/>
    <property type="match status" value="1"/>
</dbReference>
<keyword evidence="4" id="KW-1185">Reference proteome</keyword>
<dbReference type="Pfam" id="PF00106">
    <property type="entry name" value="adh_short"/>
    <property type="match status" value="1"/>
</dbReference>